<comment type="subcellular location">
    <subcellularLocation>
        <location evidence="1">Membrane</location>
        <topology evidence="1">Multi-pass membrane protein</topology>
    </subcellularLocation>
</comment>
<evidence type="ECO:0000256" key="6">
    <source>
        <dbReference type="ARBA" id="ARBA00023002"/>
    </source>
</evidence>
<dbReference type="InterPro" id="IPR020904">
    <property type="entry name" value="Sc_DH/Rdtase_CS"/>
</dbReference>
<dbReference type="OrthoDB" id="1077582at2759"/>
<dbReference type="FunFam" id="3.40.50.720:FF:000047">
    <property type="entry name" value="NADP-dependent L-serine/L-allo-threonine dehydrogenase"/>
    <property type="match status" value="1"/>
</dbReference>
<dbReference type="Pfam" id="PF00106">
    <property type="entry name" value="adh_short"/>
    <property type="match status" value="1"/>
</dbReference>
<gene>
    <name evidence="10" type="ORF">RHS03_04794</name>
</gene>
<comment type="similarity">
    <text evidence="2">Belongs to the short-chain dehydrogenases/reductases (SDR) family.</text>
</comment>
<evidence type="ECO:0000313" key="11">
    <source>
        <dbReference type="Proteomes" id="UP000602905"/>
    </source>
</evidence>
<dbReference type="PANTHER" id="PTHR42901">
    <property type="entry name" value="ALCOHOL DEHYDROGENASE"/>
    <property type="match status" value="1"/>
</dbReference>
<dbReference type="PROSITE" id="PS00061">
    <property type="entry name" value="ADH_SHORT"/>
    <property type="match status" value="1"/>
</dbReference>
<dbReference type="EMBL" id="JACYCD010000051">
    <property type="protein sequence ID" value="KAF8706657.1"/>
    <property type="molecule type" value="Genomic_DNA"/>
</dbReference>
<keyword evidence="3 8" id="KW-0812">Transmembrane</keyword>
<dbReference type="GO" id="GO:0016616">
    <property type="term" value="F:oxidoreductase activity, acting on the CH-OH group of donors, NAD or NADP as acceptor"/>
    <property type="evidence" value="ECO:0007669"/>
    <property type="project" value="UniProtKB-ARBA"/>
</dbReference>
<organism evidence="10 11">
    <name type="scientific">Rhizoctonia solani</name>
    <dbReference type="NCBI Taxonomy" id="456999"/>
    <lineage>
        <taxon>Eukaryota</taxon>
        <taxon>Fungi</taxon>
        <taxon>Dikarya</taxon>
        <taxon>Basidiomycota</taxon>
        <taxon>Agaricomycotina</taxon>
        <taxon>Agaricomycetes</taxon>
        <taxon>Cantharellales</taxon>
        <taxon>Ceratobasidiaceae</taxon>
        <taxon>Rhizoctonia</taxon>
    </lineage>
</organism>
<evidence type="ECO:0000256" key="4">
    <source>
        <dbReference type="ARBA" id="ARBA00022857"/>
    </source>
</evidence>
<accession>A0A8H7HRE9</accession>
<dbReference type="PRINTS" id="PR00081">
    <property type="entry name" value="GDHRDH"/>
</dbReference>
<evidence type="ECO:0000259" key="9">
    <source>
        <dbReference type="Pfam" id="PF13813"/>
    </source>
</evidence>
<feature type="domain" description="Wax synthase" evidence="9">
    <location>
        <begin position="616"/>
        <end position="711"/>
    </location>
</feature>
<name>A0A8H7HRE9_9AGAM</name>
<keyword evidence="7 8" id="KW-0472">Membrane</keyword>
<dbReference type="GO" id="GO:0016020">
    <property type="term" value="C:membrane"/>
    <property type="evidence" value="ECO:0007669"/>
    <property type="project" value="UniProtKB-SubCell"/>
</dbReference>
<reference evidence="10" key="1">
    <citation type="submission" date="2020-09" db="EMBL/GenBank/DDBJ databases">
        <title>Comparative genome analyses of four rice-infecting Rhizoctonia solani isolates reveal extensive enrichment of homogalacturonan modification genes.</title>
        <authorList>
            <person name="Lee D.-Y."/>
            <person name="Jeon J."/>
            <person name="Kim K.-T."/>
            <person name="Cheong K."/>
            <person name="Song H."/>
            <person name="Choi G."/>
            <person name="Ko J."/>
            <person name="Opiyo S.O."/>
            <person name="Zuo S."/>
            <person name="Madhav S."/>
            <person name="Lee Y.-H."/>
            <person name="Wang G.-L."/>
        </authorList>
    </citation>
    <scope>NUCLEOTIDE SEQUENCE</scope>
    <source>
        <strain evidence="10">AG1-IA WGL</strain>
    </source>
</reference>
<dbReference type="PANTHER" id="PTHR42901:SF1">
    <property type="entry name" value="ALCOHOL DEHYDROGENASE"/>
    <property type="match status" value="1"/>
</dbReference>
<dbReference type="AlphaFoldDB" id="A0A8H7HRE9"/>
<dbReference type="InterPro" id="IPR032805">
    <property type="entry name" value="Wax_synthase_dom"/>
</dbReference>
<feature type="non-terminal residue" evidence="10">
    <location>
        <position position="1"/>
    </location>
</feature>
<comment type="caution">
    <text evidence="10">The sequence shown here is derived from an EMBL/GenBank/DDBJ whole genome shotgun (WGS) entry which is preliminary data.</text>
</comment>
<feature type="transmembrane region" description="Helical" evidence="8">
    <location>
        <begin position="388"/>
        <end position="407"/>
    </location>
</feature>
<keyword evidence="4" id="KW-0521">NADP</keyword>
<dbReference type="InterPro" id="IPR002347">
    <property type="entry name" value="SDR_fam"/>
</dbReference>
<evidence type="ECO:0000313" key="10">
    <source>
        <dbReference type="EMBL" id="KAF8706657.1"/>
    </source>
</evidence>
<dbReference type="SUPFAM" id="SSF51735">
    <property type="entry name" value="NAD(P)-binding Rossmann-fold domains"/>
    <property type="match status" value="1"/>
</dbReference>
<feature type="transmembrane region" description="Helical" evidence="8">
    <location>
        <begin position="414"/>
        <end position="433"/>
    </location>
</feature>
<evidence type="ECO:0000256" key="5">
    <source>
        <dbReference type="ARBA" id="ARBA00022989"/>
    </source>
</evidence>
<dbReference type="InterPro" id="IPR036291">
    <property type="entry name" value="NAD(P)-bd_dom_sf"/>
</dbReference>
<evidence type="ECO:0000256" key="8">
    <source>
        <dbReference type="SAM" id="Phobius"/>
    </source>
</evidence>
<protein>
    <submittedName>
        <fullName evidence="10">Short-chain dehydrogenases reductases (SDR) family</fullName>
    </submittedName>
</protein>
<evidence type="ECO:0000256" key="2">
    <source>
        <dbReference type="ARBA" id="ARBA00006484"/>
    </source>
</evidence>
<evidence type="ECO:0000256" key="3">
    <source>
        <dbReference type="ARBA" id="ARBA00022692"/>
    </source>
</evidence>
<dbReference type="Gene3D" id="3.40.50.720">
    <property type="entry name" value="NAD(P)-binding Rossmann-like Domain"/>
    <property type="match status" value="1"/>
</dbReference>
<dbReference type="PRINTS" id="PR00080">
    <property type="entry name" value="SDRFAMILY"/>
</dbReference>
<sequence>MSVFNASRLQNKTVLITGASGGIGEATAILFAKAGSNVILAARRTEVLAKVKAACETAYKESGIQTGGKFAAIKLDVSDKNAVANLWNDVPQELRDVDILVNNAGFVLGVERVGDINPNDIEAMFATNVLGLISVTQALIKGESDSPAMTRGLEQVISDFKERKKGHFINIGSVAGREPYVGGSIYCATKHAVSAFTGSLMRELVDTPIRVTEIQPGMVETDFSVTRYRGDKTAADKVYAGLQPLVAEDIAEEIVWAAARPPHVNLAQVYVLPVNQASATLNYRATQVPSEAGFMLLGFVQLSQLTKPEPSTGGFVRAGLKADNQIRGHHSNQGTKTGAACKQGKPLVHVTVTVPLHTTLSLYRVNMGIDLRLGDFIPGLLVPPEANIHLTIGIHFLLAALYTLTITSHPQAFTLVRIVLGIPAGYIFYLYAFYPYETPTRGVDIGLAVVGLYGIMRVIDTCIVDLLVGVHTPPRWVVDGKVLPLPTSFFGRLGYSIDYLLSLRGTSIFKNTTWDWIVPSTKRRMPSPKTSRLVFLASESWSLFKQYLIYDTLDTLNKSRIWDNRLPHPITDGGLNIFEQLTFAFSVCAGTALSISFPATMVAIFAVACGAPVEAWPPMFDAPFSAVSLADFWTRRWHSLFRRVFDRLSLGIIHGLEKIHAPLPSHLRKTLRAILIFALSATLHLFLMYRLPISDTHHHPSFLDRSTLFFFLSQPFALLVEKTVIEPLSGGNIWVTRCWAWGWLLCSGRWWADVWVRRGLWDPKEKVVGYSVARRLLKGTWSP</sequence>
<proteinExistence type="inferred from homology"/>
<dbReference type="Proteomes" id="UP000602905">
    <property type="component" value="Unassembled WGS sequence"/>
</dbReference>
<dbReference type="Pfam" id="PF13813">
    <property type="entry name" value="MBOAT_2"/>
    <property type="match status" value="1"/>
</dbReference>
<evidence type="ECO:0000256" key="1">
    <source>
        <dbReference type="ARBA" id="ARBA00004141"/>
    </source>
</evidence>
<keyword evidence="5 8" id="KW-1133">Transmembrane helix</keyword>
<keyword evidence="6" id="KW-0560">Oxidoreductase</keyword>
<evidence type="ECO:0000256" key="7">
    <source>
        <dbReference type="ARBA" id="ARBA00023136"/>
    </source>
</evidence>